<dbReference type="Proteomes" id="UP000464330">
    <property type="component" value="Chromosome"/>
</dbReference>
<dbReference type="InterPro" id="IPR021529">
    <property type="entry name" value="DUF2798"/>
</dbReference>
<evidence type="ECO:0008006" key="6">
    <source>
        <dbReference type="Google" id="ProtNLM"/>
    </source>
</evidence>
<dbReference type="EMBL" id="CP019717">
    <property type="protein sequence ID" value="QHZ50377.1"/>
    <property type="molecule type" value="Genomic_DNA"/>
</dbReference>
<feature type="transmembrane region" description="Helical" evidence="1">
    <location>
        <begin position="131"/>
        <end position="150"/>
    </location>
</feature>
<dbReference type="Pfam" id="PF11391">
    <property type="entry name" value="DUF2798"/>
    <property type="match status" value="2"/>
</dbReference>
<evidence type="ECO:0000313" key="2">
    <source>
        <dbReference type="EMBL" id="AVF25394.1"/>
    </source>
</evidence>
<accession>A0A6C0QNX2</accession>
<dbReference type="Proteomes" id="UP000239833">
    <property type="component" value="Chromosome"/>
</dbReference>
<feature type="transmembrane region" description="Helical" evidence="1">
    <location>
        <begin position="84"/>
        <end position="111"/>
    </location>
</feature>
<dbReference type="STRING" id="147375.BXP28_12525"/>
<dbReference type="EMBL" id="CP019655">
    <property type="protein sequence ID" value="AVF25394.1"/>
    <property type="molecule type" value="Genomic_DNA"/>
</dbReference>
<organism evidence="2 4">
    <name type="scientific">Paenibacillus larvae subsp. larvae</name>
    <dbReference type="NCBI Taxonomy" id="147375"/>
    <lineage>
        <taxon>Bacteria</taxon>
        <taxon>Bacillati</taxon>
        <taxon>Bacillota</taxon>
        <taxon>Bacilli</taxon>
        <taxon>Bacillales</taxon>
        <taxon>Paenibacillaceae</taxon>
        <taxon>Paenibacillus</taxon>
    </lineage>
</organism>
<evidence type="ECO:0000313" key="4">
    <source>
        <dbReference type="Proteomes" id="UP000239833"/>
    </source>
</evidence>
<feature type="transmembrane region" description="Helical" evidence="1">
    <location>
        <begin position="12"/>
        <end position="32"/>
    </location>
</feature>
<protein>
    <recommendedName>
        <fullName evidence="6">DUF2798 domain-containing protein</fullName>
    </recommendedName>
</protein>
<keyword evidence="1" id="KW-1133">Transmembrane helix</keyword>
<evidence type="ECO:0000256" key="1">
    <source>
        <dbReference type="SAM" id="Phobius"/>
    </source>
</evidence>
<keyword evidence="1" id="KW-0472">Membrane</keyword>
<accession>A0A8B6WVC1</accession>
<evidence type="ECO:0000313" key="3">
    <source>
        <dbReference type="EMBL" id="QHZ50377.1"/>
    </source>
</evidence>
<evidence type="ECO:0000313" key="5">
    <source>
        <dbReference type="Proteomes" id="UP000464330"/>
    </source>
</evidence>
<dbReference type="AlphaFoldDB" id="A0A2L1UB72"/>
<feature type="transmembrane region" description="Helical" evidence="1">
    <location>
        <begin position="44"/>
        <end position="63"/>
    </location>
</feature>
<proteinExistence type="predicted"/>
<reference evidence="4" key="1">
    <citation type="submission" date="2017-02" db="EMBL/GenBank/DDBJ databases">
        <title>Delineation of Paenibacillus larvae strains originating from foulbrood outbreaks.</title>
        <authorList>
            <person name="Beims H."/>
            <person name="Bunk B."/>
            <person name="Sproeer C."/>
            <person name="Mohr K.I."/>
            <person name="Pradella S."/>
            <person name="Guenther G."/>
            <person name="Rohde M."/>
            <person name="von der Ohe W."/>
            <person name="Steinert M."/>
        </authorList>
    </citation>
    <scope>NUCLEOTIDE SEQUENCE [LARGE SCALE GENOMIC DNA]</scope>
    <source>
        <strain evidence="4">Eric_III</strain>
    </source>
</reference>
<accession>A0A2L1UB72</accession>
<keyword evidence="1" id="KW-0812">Transmembrane</keyword>
<sequence length="163" mass="18206">MKMPTSKKESIQFGLMMCFGMVLVMTIYNLLLNGVNGSITIPKVIGEFILGFVIALMLDIFIVGPGVKKIVFKLPIDKSKKLNVIIAMSTFMVMGMAFFMSFFGLAVKYLHDGINSSSLMLDYWSTFSKNFIAAYPLQIIVMGPLVRHLFNKYVLKDKNVGPA</sequence>
<reference evidence="2 5" key="2">
    <citation type="journal article" date="2020" name="Int. J. Med. Microbiol.">
        <title>Discovery of Paenibacillus larvae ERIC V: Phenotypic and genomic comparison to genotypes ERIC I-IV reveal different inventories of virulence factors which correlate with epidemiological prevalences of American Foulbrood.</title>
        <authorList>
            <person name="Beims H."/>
            <person name="Bunk B."/>
            <person name="Erler S."/>
            <person name="Mohr K.I."/>
            <person name="Sproer C."/>
            <person name="Pradella S."/>
            <person name="Gunther G."/>
            <person name="Rohde M."/>
            <person name="von der Ohe W."/>
            <person name="Steinert M."/>
        </authorList>
    </citation>
    <scope>NUCLEOTIDE SEQUENCE</scope>
    <source>
        <strain evidence="2">Eric_III</strain>
        <strain evidence="3">Eric_V</strain>
    </source>
</reference>
<name>A0A2L1UB72_9BACL</name>
<gene>
    <name evidence="2" type="ORF">ERICIII_01192</name>
    <name evidence="3" type="ORF">ERICV_01206</name>
</gene>